<dbReference type="Gene3D" id="3.30.360.10">
    <property type="entry name" value="Dihydrodipicolinate Reductase, domain 2"/>
    <property type="match status" value="1"/>
</dbReference>
<organism evidence="10 11">
    <name type="scientific">Thermovibrio guaymasensis</name>
    <dbReference type="NCBI Taxonomy" id="240167"/>
    <lineage>
        <taxon>Bacteria</taxon>
        <taxon>Pseudomonadati</taxon>
        <taxon>Aquificota</taxon>
        <taxon>Aquificia</taxon>
        <taxon>Desulfurobacteriales</taxon>
        <taxon>Desulfurobacteriaceae</taxon>
        <taxon>Thermovibrio</taxon>
    </lineage>
</organism>
<dbReference type="InterPro" id="IPR000706">
    <property type="entry name" value="AGPR_type-1"/>
</dbReference>
<gene>
    <name evidence="7" type="primary">argC</name>
    <name evidence="10" type="ORF">C7457_1318</name>
</gene>
<dbReference type="SMART" id="SM00859">
    <property type="entry name" value="Semialdhyde_dh"/>
    <property type="match status" value="1"/>
</dbReference>
<comment type="pathway">
    <text evidence="1 7">Amino-acid biosynthesis; L-arginine biosynthesis; N(2)-acetyl-L-ornithine from L-glutamate: step 3/4.</text>
</comment>
<evidence type="ECO:0000256" key="4">
    <source>
        <dbReference type="ARBA" id="ARBA00022857"/>
    </source>
</evidence>
<comment type="similarity">
    <text evidence="7">Belongs to the NAGSA dehydrogenase family. Type 1 subfamily.</text>
</comment>
<evidence type="ECO:0000256" key="8">
    <source>
        <dbReference type="PROSITE-ProRule" id="PRU10010"/>
    </source>
</evidence>
<dbReference type="HAMAP" id="MF_00150">
    <property type="entry name" value="ArgC_type1"/>
    <property type="match status" value="1"/>
</dbReference>
<proteinExistence type="inferred from homology"/>
<dbReference type="SUPFAM" id="SSF51735">
    <property type="entry name" value="NAD(P)-binding Rossmann-fold domains"/>
    <property type="match status" value="1"/>
</dbReference>
<feature type="domain" description="Semialdehyde dehydrogenase NAD-binding" evidence="9">
    <location>
        <begin position="10"/>
        <end position="153"/>
    </location>
</feature>
<sequence>MQGTSGPSVKVGIIGGSGYTGAELLRLLLFHPYVQVVSVTSRQYEGRLVTEVFPHFLKSPYEELSFESYNPEKISSECDVVFCCLPHRASFPVVKELFHLNPSLKVIDFSADFRFKNPETYEEVYGVKHEAKGLFTEAVYGLPELFREEIRGKRLVANPGCYPTSIILALYPAVRERVLDTGFPVIADSKSGVSGAGRKATVDFTFCEVNETFKAYALNGHRHGPEVAEKLSLSSFRFTPHLVPMNRGILSTVYFKSKVGLNELREIYRKVYEGEYFVRLRTTPPKTSDVAGTNFCDIYVAYDESADLAVVVSVIDNIGKGASSQAVQNMNILFNFPENTGLKLFSQWI</sequence>
<keyword evidence="4 7" id="KW-0521">NADP</keyword>
<evidence type="ECO:0000313" key="10">
    <source>
        <dbReference type="EMBL" id="RKQ61863.1"/>
    </source>
</evidence>
<dbReference type="Gene3D" id="3.40.50.720">
    <property type="entry name" value="NAD(P)-binding Rossmann-like Domain"/>
    <property type="match status" value="1"/>
</dbReference>
<dbReference type="InterPro" id="IPR000534">
    <property type="entry name" value="Semialdehyde_DH_NAD-bd"/>
</dbReference>
<dbReference type="InterPro" id="IPR036291">
    <property type="entry name" value="NAD(P)-bd_dom_sf"/>
</dbReference>
<evidence type="ECO:0000256" key="1">
    <source>
        <dbReference type="ARBA" id="ARBA00004862"/>
    </source>
</evidence>
<evidence type="ECO:0000313" key="11">
    <source>
        <dbReference type="Proteomes" id="UP000280881"/>
    </source>
</evidence>
<keyword evidence="7" id="KW-0963">Cytoplasm</keyword>
<dbReference type="AlphaFoldDB" id="A0A420W6Z5"/>
<dbReference type="GO" id="GO:0051287">
    <property type="term" value="F:NAD binding"/>
    <property type="evidence" value="ECO:0007669"/>
    <property type="project" value="InterPro"/>
</dbReference>
<dbReference type="PANTHER" id="PTHR32338:SF10">
    <property type="entry name" value="N-ACETYL-GAMMA-GLUTAMYL-PHOSPHATE REDUCTASE, CHLOROPLASTIC-RELATED"/>
    <property type="match status" value="1"/>
</dbReference>
<evidence type="ECO:0000256" key="3">
    <source>
        <dbReference type="ARBA" id="ARBA00022605"/>
    </source>
</evidence>
<accession>A0A420W6Z5</accession>
<evidence type="ECO:0000256" key="7">
    <source>
        <dbReference type="HAMAP-Rule" id="MF_00150"/>
    </source>
</evidence>
<reference evidence="10 11" key="1">
    <citation type="submission" date="2018-10" db="EMBL/GenBank/DDBJ databases">
        <title>Genomic Encyclopedia of Type Strains, Phase IV (KMG-IV): sequencing the most valuable type-strain genomes for metagenomic binning, comparative biology and taxonomic classification.</title>
        <authorList>
            <person name="Goeker M."/>
        </authorList>
    </citation>
    <scope>NUCLEOTIDE SEQUENCE [LARGE SCALE GENOMIC DNA]</scope>
    <source>
        <strain evidence="10 11">DSM 15521</strain>
    </source>
</reference>
<keyword evidence="5 7" id="KW-0560">Oxidoreductase</keyword>
<dbReference type="NCBIfam" id="TIGR01850">
    <property type="entry name" value="argC"/>
    <property type="match status" value="1"/>
</dbReference>
<comment type="catalytic activity">
    <reaction evidence="6 7">
        <text>N-acetyl-L-glutamate 5-semialdehyde + phosphate + NADP(+) = N-acetyl-L-glutamyl 5-phosphate + NADPH + H(+)</text>
        <dbReference type="Rhea" id="RHEA:21588"/>
        <dbReference type="ChEBI" id="CHEBI:15378"/>
        <dbReference type="ChEBI" id="CHEBI:29123"/>
        <dbReference type="ChEBI" id="CHEBI:43474"/>
        <dbReference type="ChEBI" id="CHEBI:57783"/>
        <dbReference type="ChEBI" id="CHEBI:57936"/>
        <dbReference type="ChEBI" id="CHEBI:58349"/>
        <dbReference type="EC" id="1.2.1.38"/>
    </reaction>
</comment>
<dbReference type="CDD" id="cd17895">
    <property type="entry name" value="AGPR_1_N"/>
    <property type="match status" value="1"/>
</dbReference>
<keyword evidence="2 7" id="KW-0055">Arginine biosynthesis</keyword>
<dbReference type="InterPro" id="IPR050085">
    <property type="entry name" value="AGPR"/>
</dbReference>
<dbReference type="Pfam" id="PF22698">
    <property type="entry name" value="Semialdhyde_dhC_1"/>
    <property type="match status" value="1"/>
</dbReference>
<dbReference type="Proteomes" id="UP000280881">
    <property type="component" value="Unassembled WGS sequence"/>
</dbReference>
<dbReference type="InterPro" id="IPR023013">
    <property type="entry name" value="AGPR_AS"/>
</dbReference>
<dbReference type="EMBL" id="RBIE01000002">
    <property type="protein sequence ID" value="RKQ61863.1"/>
    <property type="molecule type" value="Genomic_DNA"/>
</dbReference>
<name>A0A420W6Z5_9BACT</name>
<dbReference type="GO" id="GO:0003942">
    <property type="term" value="F:N-acetyl-gamma-glutamyl-phosphate reductase activity"/>
    <property type="evidence" value="ECO:0007669"/>
    <property type="project" value="UniProtKB-UniRule"/>
</dbReference>
<dbReference type="GO" id="GO:0070401">
    <property type="term" value="F:NADP+ binding"/>
    <property type="evidence" value="ECO:0007669"/>
    <property type="project" value="InterPro"/>
</dbReference>
<dbReference type="PROSITE" id="PS01224">
    <property type="entry name" value="ARGC"/>
    <property type="match status" value="1"/>
</dbReference>
<protein>
    <recommendedName>
        <fullName evidence="7">N-acetyl-gamma-glutamyl-phosphate reductase</fullName>
        <shortName evidence="7">AGPR</shortName>
        <ecNumber evidence="7">1.2.1.38</ecNumber>
    </recommendedName>
    <alternativeName>
        <fullName evidence="7">N-acetyl-glutamate semialdehyde dehydrogenase</fullName>
        <shortName evidence="7">NAGSA dehydrogenase</shortName>
    </alternativeName>
</protein>
<comment type="subcellular location">
    <subcellularLocation>
        <location evidence="7">Cytoplasm</location>
    </subcellularLocation>
</comment>
<evidence type="ECO:0000256" key="5">
    <source>
        <dbReference type="ARBA" id="ARBA00023002"/>
    </source>
</evidence>
<dbReference type="GO" id="GO:0005737">
    <property type="term" value="C:cytoplasm"/>
    <property type="evidence" value="ECO:0007669"/>
    <property type="project" value="UniProtKB-SubCell"/>
</dbReference>
<comment type="caution">
    <text evidence="10">The sequence shown here is derived from an EMBL/GenBank/DDBJ whole genome shotgun (WGS) entry which is preliminary data.</text>
</comment>
<dbReference type="CDD" id="cd23934">
    <property type="entry name" value="AGPR_1_C"/>
    <property type="match status" value="1"/>
</dbReference>
<dbReference type="SUPFAM" id="SSF55347">
    <property type="entry name" value="Glyceraldehyde-3-phosphate dehydrogenase-like, C-terminal domain"/>
    <property type="match status" value="1"/>
</dbReference>
<dbReference type="PANTHER" id="PTHR32338">
    <property type="entry name" value="N-ACETYL-GAMMA-GLUTAMYL-PHOSPHATE REDUCTASE, CHLOROPLASTIC-RELATED-RELATED"/>
    <property type="match status" value="1"/>
</dbReference>
<evidence type="ECO:0000256" key="6">
    <source>
        <dbReference type="ARBA" id="ARBA00050557"/>
    </source>
</evidence>
<dbReference type="InterPro" id="IPR058924">
    <property type="entry name" value="AGPR_dimerisation_dom"/>
</dbReference>
<comment type="function">
    <text evidence="7">Catalyzes the NADPH-dependent reduction of N-acetyl-5-glutamyl phosphate to yield N-acetyl-L-glutamate 5-semialdehyde.</text>
</comment>
<dbReference type="Pfam" id="PF01118">
    <property type="entry name" value="Semialdhyde_dh"/>
    <property type="match status" value="1"/>
</dbReference>
<dbReference type="RefSeq" id="WP_211321824.1">
    <property type="nucleotide sequence ID" value="NZ_RBIE01000002.1"/>
</dbReference>
<dbReference type="UniPathway" id="UPA00068">
    <property type="reaction ID" value="UER00108"/>
</dbReference>
<feature type="active site" evidence="7 8">
    <location>
        <position position="161"/>
    </location>
</feature>
<keyword evidence="11" id="KW-1185">Reference proteome</keyword>
<keyword evidence="3 7" id="KW-0028">Amino-acid biosynthesis</keyword>
<evidence type="ECO:0000256" key="2">
    <source>
        <dbReference type="ARBA" id="ARBA00022571"/>
    </source>
</evidence>
<dbReference type="FunFam" id="3.30.360.10:FF:000014">
    <property type="entry name" value="N-acetyl-gamma-glutamyl-phosphate reductase"/>
    <property type="match status" value="1"/>
</dbReference>
<evidence type="ECO:0000259" key="9">
    <source>
        <dbReference type="SMART" id="SM00859"/>
    </source>
</evidence>
<dbReference type="EC" id="1.2.1.38" evidence="7"/>
<dbReference type="GO" id="GO:0006526">
    <property type="term" value="P:L-arginine biosynthetic process"/>
    <property type="evidence" value="ECO:0007669"/>
    <property type="project" value="UniProtKB-UniRule"/>
</dbReference>